<keyword evidence="13" id="KW-1185">Reference proteome</keyword>
<evidence type="ECO:0000256" key="1">
    <source>
        <dbReference type="ARBA" id="ARBA00004123"/>
    </source>
</evidence>
<dbReference type="Pfam" id="PF00250">
    <property type="entry name" value="Forkhead"/>
    <property type="match status" value="1"/>
</dbReference>
<dbReference type="CDD" id="cd00067">
    <property type="entry name" value="GAL4"/>
    <property type="match status" value="1"/>
</dbReference>
<reference evidence="12 13" key="1">
    <citation type="submission" date="2019-12" db="EMBL/GenBank/DDBJ databases">
        <authorList>
            <person name="Floudas D."/>
            <person name="Bentzer J."/>
            <person name="Ahren D."/>
            <person name="Johansson T."/>
            <person name="Persson P."/>
            <person name="Tunlid A."/>
        </authorList>
    </citation>
    <scope>NUCLEOTIDE SEQUENCE [LARGE SCALE GENOMIC DNA]</scope>
    <source>
        <strain evidence="12 13">CBS 102.39</strain>
    </source>
</reference>
<dbReference type="InterPro" id="IPR036388">
    <property type="entry name" value="WH-like_DNA-bd_sf"/>
</dbReference>
<feature type="region of interest" description="Disordered" evidence="9">
    <location>
        <begin position="156"/>
        <end position="178"/>
    </location>
</feature>
<feature type="compositionally biased region" description="Acidic residues" evidence="9">
    <location>
        <begin position="998"/>
        <end position="1032"/>
    </location>
</feature>
<dbReference type="Pfam" id="PF04082">
    <property type="entry name" value="Fungal_trans"/>
    <property type="match status" value="1"/>
</dbReference>
<feature type="compositionally biased region" description="Low complexity" evidence="9">
    <location>
        <begin position="1298"/>
        <end position="1326"/>
    </location>
</feature>
<evidence type="ECO:0000256" key="5">
    <source>
        <dbReference type="ARBA" id="ARBA00023125"/>
    </source>
</evidence>
<comment type="caution">
    <text evidence="12">The sequence shown here is derived from an EMBL/GenBank/DDBJ whole genome shotgun (WGS) entry which is preliminary data.</text>
</comment>
<feature type="region of interest" description="Disordered" evidence="9">
    <location>
        <begin position="786"/>
        <end position="826"/>
    </location>
</feature>
<dbReference type="PANTHER" id="PTHR31313">
    <property type="entry name" value="TY1 ENHANCER ACTIVATOR"/>
    <property type="match status" value="1"/>
</dbReference>
<feature type="region of interest" description="Disordered" evidence="9">
    <location>
        <begin position="198"/>
        <end position="243"/>
    </location>
</feature>
<organism evidence="12 13">
    <name type="scientific">Agrocybe pediades</name>
    <dbReference type="NCBI Taxonomy" id="84607"/>
    <lineage>
        <taxon>Eukaryota</taxon>
        <taxon>Fungi</taxon>
        <taxon>Dikarya</taxon>
        <taxon>Basidiomycota</taxon>
        <taxon>Agaricomycotina</taxon>
        <taxon>Agaricomycetes</taxon>
        <taxon>Agaricomycetidae</taxon>
        <taxon>Agaricales</taxon>
        <taxon>Agaricineae</taxon>
        <taxon>Strophariaceae</taxon>
        <taxon>Agrocybe</taxon>
    </lineage>
</organism>
<dbReference type="InterPro" id="IPR036864">
    <property type="entry name" value="Zn2-C6_fun-type_DNA-bd_sf"/>
</dbReference>
<dbReference type="InterPro" id="IPR007219">
    <property type="entry name" value="XnlR_reg_dom"/>
</dbReference>
<dbReference type="GO" id="GO:0043565">
    <property type="term" value="F:sequence-specific DNA binding"/>
    <property type="evidence" value="ECO:0007669"/>
    <property type="project" value="InterPro"/>
</dbReference>
<gene>
    <name evidence="12" type="ORF">D9613_004248</name>
</gene>
<evidence type="ECO:0000256" key="7">
    <source>
        <dbReference type="ARBA" id="ARBA00023242"/>
    </source>
</evidence>
<evidence type="ECO:0000256" key="4">
    <source>
        <dbReference type="ARBA" id="ARBA00023015"/>
    </source>
</evidence>
<protein>
    <recommendedName>
        <fullName evidence="14">Zn(2)-C6 fungal-type domain-containing protein</fullName>
    </recommendedName>
</protein>
<evidence type="ECO:0000256" key="2">
    <source>
        <dbReference type="ARBA" id="ARBA00022723"/>
    </source>
</evidence>
<dbReference type="PROSITE" id="PS50039">
    <property type="entry name" value="FORK_HEAD_3"/>
    <property type="match status" value="1"/>
</dbReference>
<feature type="compositionally biased region" description="Basic and acidic residues" evidence="9">
    <location>
        <begin position="32"/>
        <end position="50"/>
    </location>
</feature>
<dbReference type="CDD" id="cd12148">
    <property type="entry name" value="fungal_TF_MHR"/>
    <property type="match status" value="1"/>
</dbReference>
<feature type="region of interest" description="Disordered" evidence="9">
    <location>
        <begin position="1426"/>
        <end position="1498"/>
    </location>
</feature>
<dbReference type="InterPro" id="IPR051615">
    <property type="entry name" value="Transcr_Regulatory_Elem"/>
</dbReference>
<dbReference type="EMBL" id="JAACJL010000057">
    <property type="protein sequence ID" value="KAF4611749.1"/>
    <property type="molecule type" value="Genomic_DNA"/>
</dbReference>
<feature type="compositionally biased region" description="Low complexity" evidence="9">
    <location>
        <begin position="199"/>
        <end position="213"/>
    </location>
</feature>
<dbReference type="SMART" id="SM00066">
    <property type="entry name" value="GAL4"/>
    <property type="match status" value="1"/>
</dbReference>
<feature type="region of interest" description="Disordered" evidence="9">
    <location>
        <begin position="980"/>
        <end position="1093"/>
    </location>
</feature>
<evidence type="ECO:0000259" key="10">
    <source>
        <dbReference type="PROSITE" id="PS50039"/>
    </source>
</evidence>
<feature type="region of interest" description="Disordered" evidence="9">
    <location>
        <begin position="360"/>
        <end position="382"/>
    </location>
</feature>
<feature type="region of interest" description="Disordered" evidence="9">
    <location>
        <begin position="1584"/>
        <end position="1649"/>
    </location>
</feature>
<dbReference type="PRINTS" id="PR00053">
    <property type="entry name" value="FORKHEAD"/>
</dbReference>
<feature type="compositionally biased region" description="Polar residues" evidence="9">
    <location>
        <begin position="1334"/>
        <end position="1343"/>
    </location>
</feature>
<dbReference type="SMART" id="SM00339">
    <property type="entry name" value="FH"/>
    <property type="match status" value="1"/>
</dbReference>
<feature type="compositionally biased region" description="Polar residues" evidence="9">
    <location>
        <begin position="980"/>
        <end position="990"/>
    </location>
</feature>
<feature type="domain" description="Fork-head" evidence="10">
    <location>
        <begin position="1120"/>
        <end position="1210"/>
    </location>
</feature>
<feature type="DNA-binding region" description="Fork-head" evidence="8">
    <location>
        <begin position="1120"/>
        <end position="1210"/>
    </location>
</feature>
<proteinExistence type="predicted"/>
<dbReference type="SMART" id="SM00906">
    <property type="entry name" value="Fungal_trans"/>
    <property type="match status" value="1"/>
</dbReference>
<evidence type="ECO:0000313" key="12">
    <source>
        <dbReference type="EMBL" id="KAF4611749.1"/>
    </source>
</evidence>
<dbReference type="CDD" id="cd00059">
    <property type="entry name" value="FH_FOX"/>
    <property type="match status" value="1"/>
</dbReference>
<feature type="region of interest" description="Disordered" evidence="9">
    <location>
        <begin position="1222"/>
        <end position="1368"/>
    </location>
</feature>
<keyword evidence="5 8" id="KW-0238">DNA-binding</keyword>
<dbReference type="GO" id="GO:0006351">
    <property type="term" value="P:DNA-templated transcription"/>
    <property type="evidence" value="ECO:0007669"/>
    <property type="project" value="InterPro"/>
</dbReference>
<dbReference type="GO" id="GO:0005634">
    <property type="term" value="C:nucleus"/>
    <property type="evidence" value="ECO:0007669"/>
    <property type="project" value="UniProtKB-SubCell"/>
</dbReference>
<feature type="compositionally biased region" description="Pro residues" evidence="9">
    <location>
        <begin position="1260"/>
        <end position="1273"/>
    </location>
</feature>
<keyword evidence="3" id="KW-0862">Zinc</keyword>
<accession>A0A8H4QIJ3</accession>
<evidence type="ECO:0000256" key="8">
    <source>
        <dbReference type="PROSITE-ProRule" id="PRU00089"/>
    </source>
</evidence>
<dbReference type="SUPFAM" id="SSF46785">
    <property type="entry name" value="Winged helix' DNA-binding domain"/>
    <property type="match status" value="1"/>
</dbReference>
<dbReference type="Gene3D" id="1.10.10.10">
    <property type="entry name" value="Winged helix-like DNA-binding domain superfamily/Winged helix DNA-binding domain"/>
    <property type="match status" value="1"/>
</dbReference>
<keyword evidence="6" id="KW-0804">Transcription</keyword>
<feature type="region of interest" description="Disordered" evidence="9">
    <location>
        <begin position="1"/>
        <end position="50"/>
    </location>
</feature>
<keyword evidence="7 8" id="KW-0539">Nucleus</keyword>
<comment type="subcellular location">
    <subcellularLocation>
        <location evidence="1 8">Nucleus</location>
    </subcellularLocation>
</comment>
<keyword evidence="4" id="KW-0805">Transcription regulation</keyword>
<name>A0A8H4QIJ3_9AGAR</name>
<dbReference type="Gene3D" id="4.10.240.10">
    <property type="entry name" value="Zn(2)-C6 fungal-type DNA-binding domain"/>
    <property type="match status" value="1"/>
</dbReference>
<feature type="compositionally biased region" description="Low complexity" evidence="9">
    <location>
        <begin position="1354"/>
        <end position="1368"/>
    </location>
</feature>
<dbReference type="SUPFAM" id="SSF57701">
    <property type="entry name" value="Zn2/Cys6 DNA-binding domain"/>
    <property type="match status" value="1"/>
</dbReference>
<feature type="compositionally biased region" description="Basic and acidic residues" evidence="9">
    <location>
        <begin position="1"/>
        <end position="18"/>
    </location>
</feature>
<dbReference type="GO" id="GO:0000981">
    <property type="term" value="F:DNA-binding transcription factor activity, RNA polymerase II-specific"/>
    <property type="evidence" value="ECO:0007669"/>
    <property type="project" value="InterPro"/>
</dbReference>
<dbReference type="Pfam" id="PF00172">
    <property type="entry name" value="Zn_clus"/>
    <property type="match status" value="1"/>
</dbReference>
<dbReference type="InterPro" id="IPR001766">
    <property type="entry name" value="Fork_head_dom"/>
</dbReference>
<dbReference type="Proteomes" id="UP000521872">
    <property type="component" value="Unassembled WGS sequence"/>
</dbReference>
<feature type="domain" description="Zn(2)-C6 fungal-type" evidence="11">
    <location>
        <begin position="30"/>
        <end position="63"/>
    </location>
</feature>
<evidence type="ECO:0008006" key="14">
    <source>
        <dbReference type="Google" id="ProtNLM"/>
    </source>
</evidence>
<dbReference type="GO" id="GO:0008270">
    <property type="term" value="F:zinc ion binding"/>
    <property type="evidence" value="ECO:0007669"/>
    <property type="project" value="InterPro"/>
</dbReference>
<feature type="compositionally biased region" description="Basic and acidic residues" evidence="9">
    <location>
        <begin position="1584"/>
        <end position="1605"/>
    </location>
</feature>
<dbReference type="PROSITE" id="PS00463">
    <property type="entry name" value="ZN2_CY6_FUNGAL_1"/>
    <property type="match status" value="1"/>
</dbReference>
<evidence type="ECO:0000259" key="11">
    <source>
        <dbReference type="PROSITE" id="PS50048"/>
    </source>
</evidence>
<dbReference type="PANTHER" id="PTHR31313:SF78">
    <property type="entry name" value="TRANSCRIPTION FACTOR DOMAIN-CONTAINING PROTEIN"/>
    <property type="match status" value="1"/>
</dbReference>
<evidence type="ECO:0000256" key="9">
    <source>
        <dbReference type="SAM" id="MobiDB-lite"/>
    </source>
</evidence>
<dbReference type="PROSITE" id="PS50048">
    <property type="entry name" value="ZN2_CY6_FUNGAL_2"/>
    <property type="match status" value="1"/>
</dbReference>
<dbReference type="InterPro" id="IPR001138">
    <property type="entry name" value="Zn2Cys6_DnaBD"/>
</dbReference>
<feature type="compositionally biased region" description="Basic and acidic residues" evidence="9">
    <location>
        <begin position="786"/>
        <end position="801"/>
    </location>
</feature>
<keyword evidence="2" id="KW-0479">Metal-binding</keyword>
<sequence length="1649" mass="183960">MEWHDSDPSDEEHAHQEDTQTTSRKRSSRACDQCRKTKSKCERSSGDSKMCKSCALTGTPCTYLGPSYKRGPPKGYIHAIEQRWHQVEALLGAILQCPDQRVQSVVSDLRQDDLAREILGRVDSGPYGPSGRRNQRADATKEDFFASILKSNESAADLSRARRQSRVSREIVSSNQDHGLAVVPTKEWQDNLSKRLAFGSSTGSSSRLSDDSGAPVSRRRRLNDNLDPPNWNSLYTIDPTPEDVDDIKGTTEELGQLSLDENQEVRYHGQASGLHLLGRSERTDDRIDGGIWRLPMARVWPASKFGIQNSFPPGPTYVDLPPQNVQDRLIELYFTYIHPVFPVVHKTRFLAEFNARKQNDGNDFRDSPHLSSGSAYSSPRPEPTQEVTRLLLFSMFAVAARFTDEDQAELPDGKMWDAGCDYLDRARDILTKIFHISRPSTVQSLMLLGYREFGIGSMEQGWIFIGMGIRMAYDLGLNCDSSNWKMHGHDLFSAEETQTRRQIWWVCVQTDRYGSFYMGRPIMIKDGDFDTPLPNVDPMEDRQPWQPLVTRNNISYPPVPGRTMSVFCATSRLAVITGAIVTQIYPVQVTTNVPRSTMLADLESRLDQWLITLPEELRFEGSTKKLTPPPQIIYLHLRYWGAVLLLHRAFIPNWKGKSEPPRRSTLGTRAFDLAHGAACHISTLMTQYRDTFTMRRASPFVTSYLLAASIMHILTLTLRPDNIEATVALQNCMSALKEMGTVWPSASRAWELVSGVHLRANAQTTPQPPPQQYQYVDRNKRGARDAFGEDKSADYLRRDQYRSPGAPDYGPPVNTNVGNTNNNSNFTDVNGVQDISTRLMAHMLGLEIPGAEPSTSYFPGYEWWPRMSQNMPPPGDNQGYAGNTADFSDMQAMNSGGNGATNWEQNLPTPVITGEYGLGNNNSSNSNLNYTYDFGQYGICGAEYRNQPWTIVDPSFAFPTCLSNVVQSAYMSQLQDILNPQARNNNNDPQSAVVATEQEPESSSEDDDSDGSLASDDEIDELEASEPDDSDEPSPPVRAKSEQPSESGNLLTRAEGMSRRDRRPNQIVLSPETSAPALRPPPPKRPLARRSDKKLELAANHKPHPDCPDTLACLPDTDGRPGHTLPVILRCCILGSPNKRLTIREIYAAMEGKYPYYRGAGDTWKQSVRHHLSLNRLFERQPRPVTDPGFGSYWTVDLLAPPGTKRPRKRGGTGTAVIKVPKTASTSKAPVARPSPPRGGEIAVAHPPPNHMKFQFQPQTHPPPPTPPLPTPPVHQLYPVSPLTRNPLHPTTTSLFAPQPQQQPYSQISLQNSQQQAMQRQQLQFSVNSDRHSAQQMYPQHPSQYPLRSHSSHHSQSSSIPINSDSSQPVFLPVQLYPPTPRLDLYLLNNNLRKGSRRLAKLHNCNLLHRFAPHVRHVINLGLNSDKKEREDVGQNLAGPSHHRRKPSTPHTPLSSQEASYPPSSGSEDGGTTDIHGPTVSDDDMLSEQEVAQQTRLRRQSLPTTFVATKPAAIFSLPPFSALDQNKNDILEHMRQEIASLRRTSAEAVSTSLRLTEQLANANLEVSRSRAAVRNLEDMLQHEAAKRKEAEKIREAEMERRRLAEHGMSSNNYPPPPPASSSSSSSGPPPSKPSSSSAPMISPTRSRQP</sequence>
<feature type="compositionally biased region" description="Low complexity" evidence="9">
    <location>
        <begin position="1633"/>
        <end position="1643"/>
    </location>
</feature>
<evidence type="ECO:0000256" key="6">
    <source>
        <dbReference type="ARBA" id="ARBA00023163"/>
    </source>
</evidence>
<evidence type="ECO:0000256" key="3">
    <source>
        <dbReference type="ARBA" id="ARBA00022833"/>
    </source>
</evidence>
<dbReference type="InterPro" id="IPR036390">
    <property type="entry name" value="WH_DNA-bd_sf"/>
</dbReference>
<feature type="compositionally biased region" description="Low complexity" evidence="9">
    <location>
        <begin position="813"/>
        <end position="826"/>
    </location>
</feature>
<feature type="compositionally biased region" description="Polar residues" evidence="9">
    <location>
        <begin position="1449"/>
        <end position="1467"/>
    </location>
</feature>
<evidence type="ECO:0000313" key="13">
    <source>
        <dbReference type="Proteomes" id="UP000521872"/>
    </source>
</evidence>